<dbReference type="InterPro" id="IPR008291">
    <property type="entry name" value="Glucoamylase_SBD"/>
</dbReference>
<evidence type="ECO:0000256" key="6">
    <source>
        <dbReference type="ARBA" id="ARBA00023180"/>
    </source>
</evidence>
<dbReference type="GO" id="GO:2001070">
    <property type="term" value="F:starch binding"/>
    <property type="evidence" value="ECO:0007669"/>
    <property type="project" value="InterPro"/>
</dbReference>
<comment type="catalytic activity">
    <reaction evidence="1">
        <text>Hydrolysis of terminal (1-&gt;4)-linked alpha-D-glucose residues successively from non-reducing ends of the chains with release of beta-D-glucose.</text>
        <dbReference type="EC" id="3.2.1.3"/>
    </reaction>
</comment>
<evidence type="ECO:0000256" key="8">
    <source>
        <dbReference type="ARBA" id="ARBA00023295"/>
    </source>
</evidence>
<evidence type="ECO:0000259" key="14">
    <source>
        <dbReference type="PROSITE" id="PS51166"/>
    </source>
</evidence>
<dbReference type="EMBL" id="KE375183">
    <property type="protein sequence ID" value="EPQ62242.1"/>
    <property type="molecule type" value="Genomic_DNA"/>
</dbReference>
<dbReference type="GO" id="GO:0004339">
    <property type="term" value="F:glucan 1,4-alpha-glucosidase activity"/>
    <property type="evidence" value="ECO:0007669"/>
    <property type="project" value="UniProtKB-EC"/>
</dbReference>
<dbReference type="CDD" id="cd05811">
    <property type="entry name" value="CBM20_glucoamylase"/>
    <property type="match status" value="1"/>
</dbReference>
<dbReference type="PIRSF" id="PIRSF001031">
    <property type="entry name" value="Glu-a-glcsd_SBD"/>
    <property type="match status" value="1"/>
</dbReference>
<evidence type="ECO:0000256" key="5">
    <source>
        <dbReference type="ARBA" id="ARBA00022801"/>
    </source>
</evidence>
<evidence type="ECO:0000256" key="12">
    <source>
        <dbReference type="PIRSR" id="PIRSR001031-1"/>
    </source>
</evidence>
<reference evidence="16" key="3">
    <citation type="submission" date="2018-07" db="EMBL/GenBank/DDBJ databases">
        <authorList>
            <person name="Quirk P.G."/>
            <person name="Krulwich T.A."/>
        </authorList>
    </citation>
    <scope>NUCLEOTIDE SEQUENCE</scope>
    <source>
        <strain evidence="16">96224</strain>
    </source>
</reference>
<dbReference type="InterPro" id="IPR000165">
    <property type="entry name" value="Glucoamylase"/>
</dbReference>
<dbReference type="GO" id="GO:0000324">
    <property type="term" value="C:fungal-type vacuole"/>
    <property type="evidence" value="ECO:0007669"/>
    <property type="project" value="TreeGrafter"/>
</dbReference>
<evidence type="ECO:0000256" key="13">
    <source>
        <dbReference type="PIRSR" id="PIRSR001031-2"/>
    </source>
</evidence>
<dbReference type="InterPro" id="IPR012341">
    <property type="entry name" value="6hp_glycosidase-like_sf"/>
</dbReference>
<dbReference type="FunFam" id="1.50.10.10:FF:000018">
    <property type="entry name" value="Glucoamylase"/>
    <property type="match status" value="1"/>
</dbReference>
<keyword evidence="4" id="KW-0732">Signal</keyword>
<sequence length="605" mass="67672">MNLPSAVLLRPPDNASTTANPFLLLSHLLAHDLPRKSSAAPALLQLQLQQHTPDPLVTYDQVEFGASHESLTSLSHEPRAASNERRSVRIRALLRMFEYFYTWSRDSALTFKSLVDIFVNDYDPSLQALIEDYVTSQAYLQTLSNPSGDLSSGAGLGEPKFNADRTPFTASWGRPQRDGPALRATTMIAYSQWLIENGYSSTASETVWPIIRNDLSYIAQYWNETGFDLWEEVEGSSYFTISSQYRALVEGSTLAARLGKKCESCETQAPQILCFLQSFWDPHRGYMLANINDKSGRSAIDSNTILASIHQFDSAFGCDRLTMQPCSDLALSNHKIVTDSFRPVYAVNSEIPLGRAVSVGRYPEDVYYNGNPWYLATFAAAEQLYDAIYTWEKYQVINVTDISIGFFRDLIPTIRTGTYTEASSVYHQIIDATFSYADGFMQIAATYTPTNGSLSEQYEKRTGNPLSAYDLTWSYVAFISAAARRSKVVPRSWAPDLPINSIHQLPSVELAKTTYGDTIKISGSIPDLGNWNPELAVPLSADQYSANHPLWQGTITLDAGLSFEYRYINVKSDDTIQWEEGITHTFSVPTGCETAISVVNRWRMY</sequence>
<dbReference type="Gene3D" id="2.60.40.10">
    <property type="entry name" value="Immunoglobulins"/>
    <property type="match status" value="1"/>
</dbReference>
<evidence type="ECO:0000256" key="7">
    <source>
        <dbReference type="ARBA" id="ARBA00023277"/>
    </source>
</evidence>
<dbReference type="Pfam" id="PF00723">
    <property type="entry name" value="Glyco_hydro_15"/>
    <property type="match status" value="1"/>
</dbReference>
<evidence type="ECO:0000256" key="3">
    <source>
        <dbReference type="ARBA" id="ARBA00012593"/>
    </source>
</evidence>
<feature type="active site" description="Proton donor" evidence="12">
    <location>
        <position position="231"/>
    </location>
</feature>
<dbReference type="PROSITE" id="PS00820">
    <property type="entry name" value="GLUCOAMYLASE"/>
    <property type="match status" value="1"/>
</dbReference>
<dbReference type="GO" id="GO:0000272">
    <property type="term" value="P:polysaccharide catabolic process"/>
    <property type="evidence" value="ECO:0007669"/>
    <property type="project" value="UniProtKB-KW"/>
</dbReference>
<evidence type="ECO:0000256" key="2">
    <source>
        <dbReference type="ARBA" id="ARBA00006188"/>
    </source>
</evidence>
<dbReference type="InterPro" id="IPR011613">
    <property type="entry name" value="GH15-like"/>
</dbReference>
<dbReference type="Gene3D" id="1.50.10.10">
    <property type="match status" value="1"/>
</dbReference>
<dbReference type="PANTHER" id="PTHR31616:SF12">
    <property type="entry name" value="GLUCOAMYLASE"/>
    <property type="match status" value="1"/>
</dbReference>
<evidence type="ECO:0000313" key="15">
    <source>
        <dbReference type="EMBL" id="EPQ62242.1"/>
    </source>
</evidence>
<evidence type="ECO:0000256" key="4">
    <source>
        <dbReference type="ARBA" id="ARBA00022729"/>
    </source>
</evidence>
<dbReference type="Proteomes" id="UP000053110">
    <property type="component" value="Unassembled WGS sequence"/>
</dbReference>
<keyword evidence="6" id="KW-0325">Glycoprotein</keyword>
<keyword evidence="5" id="KW-0378">Hydrolase</keyword>
<reference evidence="15" key="2">
    <citation type="submission" date="2013-01" db="EMBL/GenBank/DDBJ databases">
        <title>The wheat powdery mildew genome reveals unique evolution of an obligate biotroph.</title>
        <authorList>
            <person name="Oberhaensli S."/>
            <person name="Wicker T."/>
            <person name="Keller B."/>
        </authorList>
    </citation>
    <scope>NUCLEOTIDE SEQUENCE</scope>
    <source>
        <strain evidence="15">96224</strain>
    </source>
</reference>
<dbReference type="OrthoDB" id="6123450at2759"/>
<dbReference type="EC" id="3.2.1.3" evidence="3"/>
<dbReference type="SUPFAM" id="SSF49452">
    <property type="entry name" value="Starch-binding domain-like"/>
    <property type="match status" value="1"/>
</dbReference>
<dbReference type="AlphaFoldDB" id="A0A061HDG0"/>
<dbReference type="InterPro" id="IPR008928">
    <property type="entry name" value="6-hairpin_glycosidase_sf"/>
</dbReference>
<dbReference type="PANTHER" id="PTHR31616">
    <property type="entry name" value="TREHALASE"/>
    <property type="match status" value="1"/>
</dbReference>
<evidence type="ECO:0000313" key="16">
    <source>
        <dbReference type="EMBL" id="SUZ13039.1"/>
    </source>
</evidence>
<dbReference type="InterPro" id="IPR013783">
    <property type="entry name" value="Ig-like_fold"/>
</dbReference>
<name>A0A061HDG0_BLUGR</name>
<keyword evidence="9" id="KW-0624">Polysaccharide degradation</keyword>
<dbReference type="Pfam" id="PF00686">
    <property type="entry name" value="CBM_20"/>
    <property type="match status" value="1"/>
</dbReference>
<gene>
    <name evidence="15" type="ORF">BGT96224_A20801</name>
    <name evidence="16" type="ORF">BGT96224V2_LOCUS6201</name>
</gene>
<evidence type="ECO:0000313" key="17">
    <source>
        <dbReference type="Proteomes" id="UP000053110"/>
    </source>
</evidence>
<protein>
    <recommendedName>
        <fullName evidence="3">glucan 1,4-alpha-glucosidase</fullName>
        <ecNumber evidence="3">3.2.1.3</ecNumber>
    </recommendedName>
    <alternativeName>
        <fullName evidence="11">1,4-alpha-D-glucan glucohydrolase</fullName>
    </alternativeName>
    <alternativeName>
        <fullName evidence="10">Glucan 1,4-alpha-glucosidase</fullName>
    </alternativeName>
</protein>
<dbReference type="InterPro" id="IPR046966">
    <property type="entry name" value="Glucoamylase_active_site"/>
</dbReference>
<dbReference type="InterPro" id="IPR034836">
    <property type="entry name" value="CBM20_glucoamylase"/>
</dbReference>
<dbReference type="SUPFAM" id="SSF48208">
    <property type="entry name" value="Six-hairpin glycosidases"/>
    <property type="match status" value="1"/>
</dbReference>
<proteinExistence type="inferred from homology"/>
<keyword evidence="7" id="KW-0119">Carbohydrate metabolism</keyword>
<dbReference type="EMBL" id="UIGY01000210">
    <property type="protein sequence ID" value="SUZ13039.1"/>
    <property type="molecule type" value="Genomic_DNA"/>
</dbReference>
<evidence type="ECO:0000256" key="11">
    <source>
        <dbReference type="ARBA" id="ARBA00033473"/>
    </source>
</evidence>
<organism evidence="16">
    <name type="scientific">Blumeria graminis f. sp. tritici 96224</name>
    <dbReference type="NCBI Taxonomy" id="1268274"/>
    <lineage>
        <taxon>Eukaryota</taxon>
        <taxon>Fungi</taxon>
        <taxon>Dikarya</taxon>
        <taxon>Ascomycota</taxon>
        <taxon>Pezizomycotina</taxon>
        <taxon>Leotiomycetes</taxon>
        <taxon>Erysiphales</taxon>
        <taxon>Erysiphaceae</taxon>
        <taxon>Blumeria</taxon>
    </lineage>
</organism>
<dbReference type="PRINTS" id="PR00736">
    <property type="entry name" value="GLHYDRLASE15"/>
</dbReference>
<comment type="similarity">
    <text evidence="2">Belongs to the glycosyl hydrolase 15 family.</text>
</comment>
<evidence type="ECO:0000256" key="1">
    <source>
        <dbReference type="ARBA" id="ARBA00001863"/>
    </source>
</evidence>
<keyword evidence="8" id="KW-0326">Glycosidase</keyword>
<dbReference type="HOGENOM" id="CLU_012173_1_0_1"/>
<accession>A0A061HDG0</accession>
<feature type="active site" description="Proton acceptor" evidence="12">
    <location>
        <position position="228"/>
    </location>
</feature>
<dbReference type="SMART" id="SM01065">
    <property type="entry name" value="CBM_2"/>
    <property type="match status" value="1"/>
</dbReference>
<dbReference type="InterPro" id="IPR002044">
    <property type="entry name" value="CBM20"/>
</dbReference>
<feature type="non-terminal residue" evidence="16">
    <location>
        <position position="605"/>
    </location>
</feature>
<dbReference type="PROSITE" id="PS51166">
    <property type="entry name" value="CBM20"/>
    <property type="match status" value="1"/>
</dbReference>
<evidence type="ECO:0000256" key="10">
    <source>
        <dbReference type="ARBA" id="ARBA00033442"/>
    </source>
</evidence>
<dbReference type="InterPro" id="IPR013784">
    <property type="entry name" value="Carb-bd-like_fold"/>
</dbReference>
<feature type="domain" description="CBM20" evidence="14">
    <location>
        <begin position="493"/>
        <end position="604"/>
    </location>
</feature>
<evidence type="ECO:0000256" key="9">
    <source>
        <dbReference type="ARBA" id="ARBA00023326"/>
    </source>
</evidence>
<reference evidence="17" key="1">
    <citation type="journal article" date="2013" name="Nat. Genet.">
        <title>The wheat powdery mildew genome shows the unique evolution of an obligate biotroph.</title>
        <authorList>
            <person name="Wicker T."/>
            <person name="Oberhaensli S."/>
            <person name="Parlange F."/>
            <person name="Buchmann J.P."/>
            <person name="Shatalina M."/>
            <person name="Roffler S."/>
            <person name="Ben-David R."/>
            <person name="Dolezel J."/>
            <person name="Simkova H."/>
            <person name="Schulze-Lefert P."/>
            <person name="Spanu P.D."/>
            <person name="Bruggmann R."/>
            <person name="Amselem J."/>
            <person name="Quesneville H."/>
            <person name="Ver Loren van Themaat E."/>
            <person name="Paape T."/>
            <person name="Shimizu K.K."/>
            <person name="Keller B."/>
        </authorList>
    </citation>
    <scope>NUCLEOTIDE SEQUENCE [LARGE SCALE GENOMIC DNA]</scope>
    <source>
        <strain evidence="17">96224</strain>
    </source>
</reference>
<feature type="binding site" evidence="13">
    <location>
        <position position="172"/>
    </location>
    <ligand>
        <name>substrate</name>
    </ligand>
</feature>